<dbReference type="EMBL" id="NHNI01000003">
    <property type="protein sequence ID" value="OZY83952.1"/>
    <property type="molecule type" value="Genomic_DNA"/>
</dbReference>
<gene>
    <name evidence="1" type="ORF">CBP51_19355</name>
</gene>
<name>A0A266Q284_9GAMM</name>
<dbReference type="RefSeq" id="WP_094986209.1">
    <property type="nucleotide sequence ID" value="NZ_NHNI01000003.1"/>
</dbReference>
<dbReference type="AlphaFoldDB" id="A0A266Q284"/>
<proteinExistence type="predicted"/>
<accession>A0A266Q284</accession>
<keyword evidence="2" id="KW-1185">Reference proteome</keyword>
<evidence type="ECO:0000313" key="1">
    <source>
        <dbReference type="EMBL" id="OZY83952.1"/>
    </source>
</evidence>
<reference evidence="2" key="1">
    <citation type="submission" date="2017-05" db="EMBL/GenBank/DDBJ databases">
        <authorList>
            <person name="Barney B.M."/>
        </authorList>
    </citation>
    <scope>NUCLEOTIDE SEQUENCE [LARGE SCALE GENOMIC DNA]</scope>
    <source>
        <strain evidence="2">PSBB022</strain>
    </source>
</reference>
<protein>
    <submittedName>
        <fullName evidence="1">Uncharacterized protein</fullName>
    </submittedName>
</protein>
<organism evidence="1 2">
    <name type="scientific">Cellvibrio mixtus</name>
    <dbReference type="NCBI Taxonomy" id="39650"/>
    <lineage>
        <taxon>Bacteria</taxon>
        <taxon>Pseudomonadati</taxon>
        <taxon>Pseudomonadota</taxon>
        <taxon>Gammaproteobacteria</taxon>
        <taxon>Cellvibrionales</taxon>
        <taxon>Cellvibrionaceae</taxon>
        <taxon>Cellvibrio</taxon>
    </lineage>
</organism>
<sequence>MKTKHVILGVIVALLVSITIYQEVKPTAVRQSSKVPDKSSPYVGLSNDRYSLCIKLGSEVMHVMEKSGMNSEKHKASYAKWESQCSLTALWSVAKEQKKWFPSSPKDWADLK</sequence>
<dbReference type="Proteomes" id="UP000216101">
    <property type="component" value="Unassembled WGS sequence"/>
</dbReference>
<evidence type="ECO:0000313" key="2">
    <source>
        <dbReference type="Proteomes" id="UP000216101"/>
    </source>
</evidence>
<comment type="caution">
    <text evidence="1">The sequence shown here is derived from an EMBL/GenBank/DDBJ whole genome shotgun (WGS) entry which is preliminary data.</text>
</comment>